<dbReference type="Gene3D" id="3.40.1190.20">
    <property type="match status" value="1"/>
</dbReference>
<comment type="similarity">
    <text evidence="1">Belongs to the carbohydrate kinase PfkB family.</text>
</comment>
<dbReference type="InterPro" id="IPR011611">
    <property type="entry name" value="PfkB_dom"/>
</dbReference>
<dbReference type="GO" id="GO:0016301">
    <property type="term" value="F:kinase activity"/>
    <property type="evidence" value="ECO:0007669"/>
    <property type="project" value="UniProtKB-KW"/>
</dbReference>
<reference evidence="5 6" key="1">
    <citation type="journal article" date="2017" name="Genome Announc.">
        <title>Twelve Complete Reference Genomes of Clinical Isolates in the Capnocytophaga Genus.</title>
        <authorList>
            <person name="Villarma A."/>
            <person name="Gulvik C.A."/>
            <person name="Rowe L.A."/>
            <person name="Sheth M."/>
            <person name="Juieng P."/>
            <person name="Nicholson A.C."/>
            <person name="Loparev V.N."/>
            <person name="McQuiston J.R."/>
        </authorList>
    </citation>
    <scope>NUCLEOTIDE SEQUENCE [LARGE SCALE GENOMIC DNA]</scope>
    <source>
        <strain evidence="5 6">G7591</strain>
    </source>
</reference>
<evidence type="ECO:0000256" key="3">
    <source>
        <dbReference type="ARBA" id="ARBA00022777"/>
    </source>
</evidence>
<evidence type="ECO:0000313" key="6">
    <source>
        <dbReference type="Proteomes" id="UP000242855"/>
    </source>
</evidence>
<feature type="domain" description="Carbohydrate kinase PfkB" evidence="4">
    <location>
        <begin position="19"/>
        <end position="284"/>
    </location>
</feature>
<dbReference type="InterPro" id="IPR029056">
    <property type="entry name" value="Ribokinase-like"/>
</dbReference>
<dbReference type="InterPro" id="IPR050306">
    <property type="entry name" value="PfkB_Carbo_kinase"/>
</dbReference>
<dbReference type="RefSeq" id="WP_098028501.1">
    <property type="nucleotide sequence ID" value="NZ_CP022378.1"/>
</dbReference>
<accession>A0A250E7W8</accession>
<keyword evidence="3 5" id="KW-0418">Kinase</keyword>
<evidence type="ECO:0000259" key="4">
    <source>
        <dbReference type="Pfam" id="PF00294"/>
    </source>
</evidence>
<sequence>MEHIVVGLGEILWDIFPEQKVMGGAPANFAYHASQFGLNGHIVSAIGNDDLGKTLVKNLNEKKLNHLLEEVPFPTGSVQISVDEEGIPKYEIRENVAWDNIPFNEKIKELAQKTKTLCFGSLAQRSEVSRNTIRQFLQVMPSDSLKVFDMNLRQHYYTKEIIHQSLELANALKLNDDELGIITLLFKLEGLEQDICEELVERYNLKILILTKGSLGSYIFTPLQLSFLPSPSINVIDTVGAGDSFTASFIAAYLKGKSIKEAHRLAVEVAAYVCQQHGAMPKLPDFLLKSFK</sequence>
<dbReference type="CDD" id="cd01167">
    <property type="entry name" value="bac_FRK"/>
    <property type="match status" value="1"/>
</dbReference>
<evidence type="ECO:0000256" key="2">
    <source>
        <dbReference type="ARBA" id="ARBA00022679"/>
    </source>
</evidence>
<dbReference type="Proteomes" id="UP000242855">
    <property type="component" value="Chromosome"/>
</dbReference>
<dbReference type="Pfam" id="PF00294">
    <property type="entry name" value="PfkB"/>
    <property type="match status" value="1"/>
</dbReference>
<dbReference type="AlphaFoldDB" id="A0A250E7W8"/>
<gene>
    <name evidence="5" type="ORF">CGC48_03545</name>
</gene>
<organism evidence="5 6">
    <name type="scientific">Capnocytophaga cynodegmi</name>
    <dbReference type="NCBI Taxonomy" id="28189"/>
    <lineage>
        <taxon>Bacteria</taxon>
        <taxon>Pseudomonadati</taxon>
        <taxon>Bacteroidota</taxon>
        <taxon>Flavobacteriia</taxon>
        <taxon>Flavobacteriales</taxon>
        <taxon>Flavobacteriaceae</taxon>
        <taxon>Capnocytophaga</taxon>
    </lineage>
</organism>
<protein>
    <submittedName>
        <fullName evidence="5">Carbohydrate kinase</fullName>
    </submittedName>
</protein>
<dbReference type="PANTHER" id="PTHR43085">
    <property type="entry name" value="HEXOKINASE FAMILY MEMBER"/>
    <property type="match status" value="1"/>
</dbReference>
<dbReference type="EMBL" id="CP022378">
    <property type="protein sequence ID" value="ATA67786.1"/>
    <property type="molecule type" value="Genomic_DNA"/>
</dbReference>
<evidence type="ECO:0000313" key="5">
    <source>
        <dbReference type="EMBL" id="ATA67786.1"/>
    </source>
</evidence>
<dbReference type="SUPFAM" id="SSF53613">
    <property type="entry name" value="Ribokinase-like"/>
    <property type="match status" value="1"/>
</dbReference>
<proteinExistence type="inferred from homology"/>
<dbReference type="PANTHER" id="PTHR43085:SF57">
    <property type="entry name" value="CARBOHYDRATE KINASE PFKB DOMAIN-CONTAINING PROTEIN"/>
    <property type="match status" value="1"/>
</dbReference>
<name>A0A250E7W8_9FLAO</name>
<keyword evidence="2" id="KW-0808">Transferase</keyword>
<dbReference type="GeneID" id="96780868"/>
<evidence type="ECO:0000256" key="1">
    <source>
        <dbReference type="ARBA" id="ARBA00010688"/>
    </source>
</evidence>
<dbReference type="KEGG" id="ccyn:CGC48_03545"/>